<keyword evidence="5 6" id="KW-0472">Membrane</keyword>
<organism evidence="8 9">
    <name type="scientific">Hoeflea prorocentri</name>
    <dbReference type="NCBI Taxonomy" id="1922333"/>
    <lineage>
        <taxon>Bacteria</taxon>
        <taxon>Pseudomonadati</taxon>
        <taxon>Pseudomonadota</taxon>
        <taxon>Alphaproteobacteria</taxon>
        <taxon>Hyphomicrobiales</taxon>
        <taxon>Rhizobiaceae</taxon>
        <taxon>Hoeflea</taxon>
    </lineage>
</organism>
<dbReference type="EMBL" id="JAPJZI010000001">
    <property type="protein sequence ID" value="MDA5400688.1"/>
    <property type="molecule type" value="Genomic_DNA"/>
</dbReference>
<sequence length="202" mass="21906">MPVWLTQLEPLVHEYGLPGLFVDVLLEALGMPLPGETLIIVAAGLAALGQLSITGVALTAFFAAVVGDNIGYLIGRKLGRPLIVRHGSRWGITHERLAAAEDIIQKRGPIIVAFARFFVLLRQLNGIAAGTAGMHWLRFLIANMIGAALWVGLWTTIAYHFGKDVTFLPLIWHHLALVAMVVVPFLLAGSVASALFVWMKAR</sequence>
<dbReference type="GO" id="GO:0005886">
    <property type="term" value="C:plasma membrane"/>
    <property type="evidence" value="ECO:0007669"/>
    <property type="project" value="UniProtKB-SubCell"/>
</dbReference>
<evidence type="ECO:0000259" key="7">
    <source>
        <dbReference type="Pfam" id="PF09335"/>
    </source>
</evidence>
<evidence type="ECO:0000256" key="3">
    <source>
        <dbReference type="ARBA" id="ARBA00022692"/>
    </source>
</evidence>
<keyword evidence="4 6" id="KW-1133">Transmembrane helix</keyword>
<evidence type="ECO:0000256" key="6">
    <source>
        <dbReference type="SAM" id="Phobius"/>
    </source>
</evidence>
<feature type="transmembrane region" description="Helical" evidence="6">
    <location>
        <begin position="38"/>
        <end position="67"/>
    </location>
</feature>
<keyword evidence="3 6" id="KW-0812">Transmembrane</keyword>
<dbReference type="RefSeq" id="WP_267992437.1">
    <property type="nucleotide sequence ID" value="NZ_JAPJZI010000001.1"/>
</dbReference>
<evidence type="ECO:0000313" key="8">
    <source>
        <dbReference type="EMBL" id="MDA5400688.1"/>
    </source>
</evidence>
<evidence type="ECO:0000256" key="1">
    <source>
        <dbReference type="ARBA" id="ARBA00004651"/>
    </source>
</evidence>
<evidence type="ECO:0000256" key="5">
    <source>
        <dbReference type="ARBA" id="ARBA00023136"/>
    </source>
</evidence>
<accession>A0A9X3ZJB4</accession>
<feature type="transmembrane region" description="Helical" evidence="6">
    <location>
        <begin position="171"/>
        <end position="198"/>
    </location>
</feature>
<evidence type="ECO:0000256" key="4">
    <source>
        <dbReference type="ARBA" id="ARBA00022989"/>
    </source>
</evidence>
<dbReference type="AlphaFoldDB" id="A0A9X3ZJB4"/>
<dbReference type="PANTHER" id="PTHR42709:SF6">
    <property type="entry name" value="UNDECAPRENYL PHOSPHATE TRANSPORTER A"/>
    <property type="match status" value="1"/>
</dbReference>
<keyword evidence="9" id="KW-1185">Reference proteome</keyword>
<dbReference type="Proteomes" id="UP001151234">
    <property type="component" value="Unassembled WGS sequence"/>
</dbReference>
<dbReference type="Pfam" id="PF09335">
    <property type="entry name" value="VTT_dom"/>
    <property type="match status" value="1"/>
</dbReference>
<evidence type="ECO:0000256" key="2">
    <source>
        <dbReference type="ARBA" id="ARBA00022475"/>
    </source>
</evidence>
<feature type="transmembrane region" description="Helical" evidence="6">
    <location>
        <begin position="139"/>
        <end position="159"/>
    </location>
</feature>
<proteinExistence type="predicted"/>
<gene>
    <name evidence="8" type="ORF">OQ273_19095</name>
</gene>
<dbReference type="PANTHER" id="PTHR42709">
    <property type="entry name" value="ALKALINE PHOSPHATASE LIKE PROTEIN"/>
    <property type="match status" value="1"/>
</dbReference>
<name>A0A9X3ZJB4_9HYPH</name>
<feature type="domain" description="VTT" evidence="7">
    <location>
        <begin position="33"/>
        <end position="159"/>
    </location>
</feature>
<reference evidence="8" key="1">
    <citation type="submission" date="2022-11" db="EMBL/GenBank/DDBJ databases">
        <title>Draft genome sequence of Hoeflea poritis E7-10 and Hoeflea prorocentri PM5-8, separated from scleractinian coral Porites lutea and marine dinoflagellate.</title>
        <authorList>
            <person name="Zhang G."/>
            <person name="Wei Q."/>
            <person name="Cai L."/>
        </authorList>
    </citation>
    <scope>NUCLEOTIDE SEQUENCE</scope>
    <source>
        <strain evidence="8">PM5-8</strain>
    </source>
</reference>
<dbReference type="InterPro" id="IPR051311">
    <property type="entry name" value="DedA_domain"/>
</dbReference>
<dbReference type="InterPro" id="IPR032816">
    <property type="entry name" value="VTT_dom"/>
</dbReference>
<evidence type="ECO:0000313" key="9">
    <source>
        <dbReference type="Proteomes" id="UP001151234"/>
    </source>
</evidence>
<comment type="caution">
    <text evidence="8">The sequence shown here is derived from an EMBL/GenBank/DDBJ whole genome shotgun (WGS) entry which is preliminary data.</text>
</comment>
<comment type="subcellular location">
    <subcellularLocation>
        <location evidence="1">Cell membrane</location>
        <topology evidence="1">Multi-pass membrane protein</topology>
    </subcellularLocation>
</comment>
<keyword evidence="2" id="KW-1003">Cell membrane</keyword>
<protein>
    <submittedName>
        <fullName evidence="8">DedA family protein</fullName>
    </submittedName>
</protein>